<dbReference type="GO" id="GO:0005829">
    <property type="term" value="C:cytosol"/>
    <property type="evidence" value="ECO:0007669"/>
    <property type="project" value="GOC"/>
</dbReference>
<feature type="domain" description="FAD dependent oxidoreductase" evidence="2">
    <location>
        <begin position="17"/>
        <end position="404"/>
    </location>
</feature>
<dbReference type="InterPro" id="IPR036188">
    <property type="entry name" value="FAD/NAD-bd_sf"/>
</dbReference>
<dbReference type="Pfam" id="PF01266">
    <property type="entry name" value="DAO"/>
    <property type="match status" value="1"/>
</dbReference>
<protein>
    <submittedName>
        <fullName evidence="3">FAD dependent oxidoreductase</fullName>
    </submittedName>
</protein>
<dbReference type="Gene3D" id="3.50.50.60">
    <property type="entry name" value="FAD/NAD(P)-binding domain"/>
    <property type="match status" value="1"/>
</dbReference>
<organism evidence="3 4">
    <name type="scientific">Massarina eburnea CBS 473.64</name>
    <dbReference type="NCBI Taxonomy" id="1395130"/>
    <lineage>
        <taxon>Eukaryota</taxon>
        <taxon>Fungi</taxon>
        <taxon>Dikarya</taxon>
        <taxon>Ascomycota</taxon>
        <taxon>Pezizomycotina</taxon>
        <taxon>Dothideomycetes</taxon>
        <taxon>Pleosporomycetidae</taxon>
        <taxon>Pleosporales</taxon>
        <taxon>Massarineae</taxon>
        <taxon>Massarinaceae</taxon>
        <taxon>Massarina</taxon>
    </lineage>
</organism>
<dbReference type="InterPro" id="IPR006076">
    <property type="entry name" value="FAD-dep_OxRdtase"/>
</dbReference>
<dbReference type="EMBL" id="MU006778">
    <property type="protein sequence ID" value="KAF2645110.1"/>
    <property type="molecule type" value="Genomic_DNA"/>
</dbReference>
<keyword evidence="4" id="KW-1185">Reference proteome</keyword>
<reference evidence="3" key="1">
    <citation type="journal article" date="2020" name="Stud. Mycol.">
        <title>101 Dothideomycetes genomes: a test case for predicting lifestyles and emergence of pathogens.</title>
        <authorList>
            <person name="Haridas S."/>
            <person name="Albert R."/>
            <person name="Binder M."/>
            <person name="Bloem J."/>
            <person name="Labutti K."/>
            <person name="Salamov A."/>
            <person name="Andreopoulos B."/>
            <person name="Baker S."/>
            <person name="Barry K."/>
            <person name="Bills G."/>
            <person name="Bluhm B."/>
            <person name="Cannon C."/>
            <person name="Castanera R."/>
            <person name="Culley D."/>
            <person name="Daum C."/>
            <person name="Ezra D."/>
            <person name="Gonzalez J."/>
            <person name="Henrissat B."/>
            <person name="Kuo A."/>
            <person name="Liang C."/>
            <person name="Lipzen A."/>
            <person name="Lutzoni F."/>
            <person name="Magnuson J."/>
            <person name="Mondo S."/>
            <person name="Nolan M."/>
            <person name="Ohm R."/>
            <person name="Pangilinan J."/>
            <person name="Park H.-J."/>
            <person name="Ramirez L."/>
            <person name="Alfaro M."/>
            <person name="Sun H."/>
            <person name="Tritt A."/>
            <person name="Yoshinaga Y."/>
            <person name="Zwiers L.-H."/>
            <person name="Turgeon B."/>
            <person name="Goodwin S."/>
            <person name="Spatafora J."/>
            <person name="Crous P."/>
            <person name="Grigoriev I."/>
        </authorList>
    </citation>
    <scope>NUCLEOTIDE SEQUENCE</scope>
    <source>
        <strain evidence="3">CBS 473.64</strain>
    </source>
</reference>
<evidence type="ECO:0000313" key="4">
    <source>
        <dbReference type="Proteomes" id="UP000799753"/>
    </source>
</evidence>
<feature type="region of interest" description="Disordered" evidence="1">
    <location>
        <begin position="112"/>
        <end position="140"/>
    </location>
</feature>
<proteinExistence type="predicted"/>
<dbReference type="SUPFAM" id="SSF51905">
    <property type="entry name" value="FAD/NAD(P)-binding domain"/>
    <property type="match status" value="1"/>
</dbReference>
<dbReference type="OrthoDB" id="498204at2759"/>
<dbReference type="Proteomes" id="UP000799753">
    <property type="component" value="Unassembled WGS sequence"/>
</dbReference>
<dbReference type="AlphaFoldDB" id="A0A6A6SC12"/>
<evidence type="ECO:0000259" key="2">
    <source>
        <dbReference type="Pfam" id="PF01266"/>
    </source>
</evidence>
<evidence type="ECO:0000313" key="3">
    <source>
        <dbReference type="EMBL" id="KAF2645110.1"/>
    </source>
</evidence>
<name>A0A6A6SC12_9PLEO</name>
<dbReference type="GO" id="GO:0042147">
    <property type="term" value="P:retrograde transport, endosome to Golgi"/>
    <property type="evidence" value="ECO:0007669"/>
    <property type="project" value="TreeGrafter"/>
</dbReference>
<evidence type="ECO:0000256" key="1">
    <source>
        <dbReference type="SAM" id="MobiDB-lite"/>
    </source>
</evidence>
<dbReference type="Gene3D" id="3.30.9.10">
    <property type="entry name" value="D-Amino Acid Oxidase, subunit A, domain 2"/>
    <property type="match status" value="1"/>
</dbReference>
<dbReference type="PANTHER" id="PTHR13847">
    <property type="entry name" value="SARCOSINE DEHYDROGENASE-RELATED"/>
    <property type="match status" value="1"/>
</dbReference>
<dbReference type="GO" id="GO:0005770">
    <property type="term" value="C:late endosome"/>
    <property type="evidence" value="ECO:0007669"/>
    <property type="project" value="TreeGrafter"/>
</dbReference>
<accession>A0A6A6SC12</accession>
<gene>
    <name evidence="3" type="ORF">P280DRAFT_487568</name>
</gene>
<dbReference type="PANTHER" id="PTHR13847:SF185">
    <property type="entry name" value="FAD DEPENDENT OXIDOREDUCTASE SUPERFAMILY (AFU_ORTHOLOGUE AFUA_3G02360)"/>
    <property type="match status" value="1"/>
</dbReference>
<sequence>MTRYDTMTSTGECGKNDVVILGAGIIGLSTAYYLTESGNTKPENVHLLDSSPELLFCASGFAGGFLAADWFAPSNATLGALSYKLHKTLAETHHGRQTWGYSTSTGISLSQGQDGEAAVGGSGEDWLADGTSRANATGNAKAGKGIGPAWLKNAEGELEEISKEGTVAQIDPLRFCQWLLARCKERGVKIRHPARATSVSKDENGQLNGIRINENGTESELPCNRLVITAGAWSPRVFSTLFPKSQTKVPVSHLAGHSLLIQNQHYKPEEEDKEVCHAVFATDTLGFSPEWFSRIGGELYLAGLNTTMIPLPEVATEAKVQLKEMTQMKQCAAEMIGEVKVKRETLCFRPVTASGRPLVCRVSDAQLGGIKTRKAGEGGVFLGAGHGAWGISQAPGTGLILSELIEGRQPSANISALGLPS</sequence>